<feature type="signal peptide" evidence="1">
    <location>
        <begin position="1"/>
        <end position="43"/>
    </location>
</feature>
<evidence type="ECO:0008006" key="4">
    <source>
        <dbReference type="Google" id="ProtNLM"/>
    </source>
</evidence>
<dbReference type="EMBL" id="BMOF01000001">
    <property type="protein sequence ID" value="GGJ91535.1"/>
    <property type="molecule type" value="Genomic_DNA"/>
</dbReference>
<organism evidence="2 3">
    <name type="scientific">Calditerricola satsumensis</name>
    <dbReference type="NCBI Taxonomy" id="373054"/>
    <lineage>
        <taxon>Bacteria</taxon>
        <taxon>Bacillati</taxon>
        <taxon>Bacillota</taxon>
        <taxon>Bacilli</taxon>
        <taxon>Bacillales</taxon>
        <taxon>Bacillaceae</taxon>
        <taxon>Calditerricola</taxon>
    </lineage>
</organism>
<reference evidence="2" key="1">
    <citation type="journal article" date="2014" name="Int. J. Syst. Evol. Microbiol.">
        <title>Complete genome sequence of Corynebacterium casei LMG S-19264T (=DSM 44701T), isolated from a smear-ripened cheese.</title>
        <authorList>
            <consortium name="US DOE Joint Genome Institute (JGI-PGF)"/>
            <person name="Walter F."/>
            <person name="Albersmeier A."/>
            <person name="Kalinowski J."/>
            <person name="Ruckert C."/>
        </authorList>
    </citation>
    <scope>NUCLEOTIDE SEQUENCE</scope>
    <source>
        <strain evidence="2">JCM 14719</strain>
    </source>
</reference>
<dbReference type="AlphaFoldDB" id="A0A8J3B2Q0"/>
<gene>
    <name evidence="2" type="ORF">GCM10007043_01560</name>
</gene>
<name>A0A8J3B2Q0_9BACI</name>
<dbReference type="Proteomes" id="UP000637720">
    <property type="component" value="Unassembled WGS sequence"/>
</dbReference>
<protein>
    <recommendedName>
        <fullName evidence="4">SnoaL-like domain-containing protein</fullName>
    </recommendedName>
</protein>
<sequence>MATLSKTVAGEAVLWWTKDARGTAFAVLLLVFLCALSASCQSAAPPQGHPSPLDTAKGVRPLATAEEKRALVQAVYAAEDRIDALLRTPGRFRTKDDVYHYLQHGWSDQLADQYADRAIDWSRSREHLAFDAGWIRRRLTLRDVPADAVRVITFTGDTAILEGVVSRGGGRRRLQYTLVYDRDTDRWIVTQKSVIA</sequence>
<dbReference type="RefSeq" id="WP_188816527.1">
    <property type="nucleotide sequence ID" value="NZ_BMOF01000001.1"/>
</dbReference>
<keyword evidence="3" id="KW-1185">Reference proteome</keyword>
<reference evidence="2" key="2">
    <citation type="submission" date="2020-09" db="EMBL/GenBank/DDBJ databases">
        <authorList>
            <person name="Sun Q."/>
            <person name="Ohkuma M."/>
        </authorList>
    </citation>
    <scope>NUCLEOTIDE SEQUENCE</scope>
    <source>
        <strain evidence="2">JCM 14719</strain>
    </source>
</reference>
<feature type="chain" id="PRO_5035260780" description="SnoaL-like domain-containing protein" evidence="1">
    <location>
        <begin position="44"/>
        <end position="196"/>
    </location>
</feature>
<evidence type="ECO:0000256" key="1">
    <source>
        <dbReference type="SAM" id="SignalP"/>
    </source>
</evidence>
<evidence type="ECO:0000313" key="2">
    <source>
        <dbReference type="EMBL" id="GGJ91535.1"/>
    </source>
</evidence>
<evidence type="ECO:0000313" key="3">
    <source>
        <dbReference type="Proteomes" id="UP000637720"/>
    </source>
</evidence>
<proteinExistence type="predicted"/>
<accession>A0A8J3B2Q0</accession>
<comment type="caution">
    <text evidence="2">The sequence shown here is derived from an EMBL/GenBank/DDBJ whole genome shotgun (WGS) entry which is preliminary data.</text>
</comment>
<keyword evidence="1" id="KW-0732">Signal</keyword>